<organism evidence="1 2">
    <name type="scientific">Megalodesulfovibrio gigas (strain ATCC 19364 / DSM 1382 / NCIMB 9332 / VKM B-1759)</name>
    <name type="common">Desulfovibrio gigas</name>
    <dbReference type="NCBI Taxonomy" id="1121448"/>
    <lineage>
        <taxon>Bacteria</taxon>
        <taxon>Pseudomonadati</taxon>
        <taxon>Thermodesulfobacteriota</taxon>
        <taxon>Desulfovibrionia</taxon>
        <taxon>Desulfovibrionales</taxon>
        <taxon>Desulfovibrionaceae</taxon>
        <taxon>Megalodesulfovibrio</taxon>
    </lineage>
</organism>
<dbReference type="Gene3D" id="3.40.50.2300">
    <property type="match status" value="1"/>
</dbReference>
<protein>
    <submittedName>
        <fullName evidence="1">Putative response regulator receiver protein</fullName>
    </submittedName>
</protein>
<dbReference type="PATRIC" id="fig|1121448.10.peg.1932"/>
<dbReference type="InterPro" id="IPR011006">
    <property type="entry name" value="CheY-like_superfamily"/>
</dbReference>
<dbReference type="HOGENOM" id="CLU_136263_0_0_7"/>
<dbReference type="STRING" id="1121448.DGI_1975"/>
<reference evidence="2" key="2">
    <citation type="submission" date="2013-07" db="EMBL/GenBank/DDBJ databases">
        <authorList>
            <person name="Morais-Silva F.O."/>
            <person name="Rezende A.M."/>
            <person name="Pimentel C."/>
            <person name="Resende D.M."/>
            <person name="Santos C.I."/>
            <person name="Clemente C."/>
            <person name="de Oliveira L.M."/>
            <person name="da Silva S.M."/>
            <person name="Costa D.A."/>
            <person name="Varela-Raposo A."/>
            <person name="Horacio E.C.A."/>
            <person name="Matos M."/>
            <person name="Flores O."/>
            <person name="Ruiz J.C."/>
            <person name="Rodrigues-Pousada C."/>
        </authorList>
    </citation>
    <scope>NUCLEOTIDE SEQUENCE [LARGE SCALE GENOMIC DNA]</scope>
    <source>
        <strain evidence="2">ATCC 19364 / DSM 1382 / NCIMB 9332 / VKM B-1759</strain>
    </source>
</reference>
<proteinExistence type="predicted"/>
<dbReference type="KEGG" id="dgg:DGI_1975"/>
<name>T2GCA5_MEGG1</name>
<sequence>MTSTILVATSRLPDLAEFLQGLGSSGKALRHVESGAAALAVAADTPPQLIVFDHVLPDGNPLEFAGKLLQINALINAAVMDPRDEEAFHEASEGLGLLGHLPLQPDEADGRALVARLAQVLGE</sequence>
<dbReference type="EMBL" id="CP006585">
    <property type="protein sequence ID" value="AGW13751.1"/>
    <property type="molecule type" value="Genomic_DNA"/>
</dbReference>
<dbReference type="SUPFAM" id="SSF52172">
    <property type="entry name" value="CheY-like"/>
    <property type="match status" value="1"/>
</dbReference>
<evidence type="ECO:0000313" key="1">
    <source>
        <dbReference type="EMBL" id="AGW13751.1"/>
    </source>
</evidence>
<keyword evidence="2" id="KW-1185">Reference proteome</keyword>
<reference evidence="1 2" key="1">
    <citation type="journal article" date="2013" name="J. Bacteriol.">
        <title>Roles of HynAB and Ech, the only two hydrogenases found in the model sulfate reducer Desulfovibrio gigas.</title>
        <authorList>
            <person name="Morais-Silva F.O."/>
            <person name="Santos C.I."/>
            <person name="Rodrigues R."/>
            <person name="Pereira I.A."/>
            <person name="Rodrigues-Pousada C."/>
        </authorList>
    </citation>
    <scope>NUCLEOTIDE SEQUENCE [LARGE SCALE GENOMIC DNA]</scope>
    <source>
        <strain evidence="2">ATCC 19364 / DSM 1382 / NCIMB 9332 / VKM B-1759</strain>
    </source>
</reference>
<dbReference type="eggNOG" id="COG0745">
    <property type="taxonomic scope" value="Bacteria"/>
</dbReference>
<gene>
    <name evidence="1" type="ORF">DGI_1975</name>
</gene>
<accession>T2GCA5</accession>
<evidence type="ECO:0000313" key="2">
    <source>
        <dbReference type="Proteomes" id="UP000016587"/>
    </source>
</evidence>
<dbReference type="AlphaFoldDB" id="T2GCA5"/>
<dbReference type="Proteomes" id="UP000016587">
    <property type="component" value="Chromosome"/>
</dbReference>